<dbReference type="RefSeq" id="WP_341542418.1">
    <property type="nucleotide sequence ID" value="NZ_JBAKAP010000009.1"/>
</dbReference>
<keyword evidence="6" id="KW-0813">Transport</keyword>
<evidence type="ECO:0000256" key="7">
    <source>
        <dbReference type="SAM" id="MobiDB-lite"/>
    </source>
</evidence>
<evidence type="ECO:0000256" key="5">
    <source>
        <dbReference type="ARBA" id="ARBA00023136"/>
    </source>
</evidence>
<dbReference type="InterPro" id="IPR050790">
    <property type="entry name" value="ExbB/TolQ_transport"/>
</dbReference>
<evidence type="ECO:0000256" key="8">
    <source>
        <dbReference type="SAM" id="Phobius"/>
    </source>
</evidence>
<sequence>MSMMHKTFPRLSMSGALKRGWLGVSLLGVLGMSALPAHAVTGSAAQALSVEQFEQAASQAEGRDQTRLETLLSDSEALKAAVAKAEAQRDSLREKRETLEAEAKQQQATLSGLDDERQAQQGDLGQVFTVARKHAREVREGVAGNWLLAGGQARLPDLGPRDEVPGRERLAALTADIGSIARESGRALRFKAPLAGADGSIKPREIVRVGEQMAFSGDLLLSPLSDDKAVDGASALESLGLAGKTPATMRDQLAAFNAGDTDRLDFDPTGGDVTRALSRAPGLTERLKQGGAVGYVIVGLGVLGLIIALIQLVRLTATRRAVKRQEADLTQLKDDNPLGRVLTRFEGMRHDHEPEALEARLDEALLAEQPKLERGQALVKLLAAIAPLLGLLGTVTGMIGTFQSITVFGTGDPKLMAGGISQALVTTVLGLITAVPLLFAQTGLSSLSKGLMGRLEGRASARLADHLERRAPAVAATANARTREVEHA</sequence>
<keyword evidence="11" id="KW-1185">Reference proteome</keyword>
<keyword evidence="4 8" id="KW-1133">Transmembrane helix</keyword>
<keyword evidence="3 8" id="KW-0812">Transmembrane</keyword>
<comment type="caution">
    <text evidence="10">The sequence shown here is derived from an EMBL/GenBank/DDBJ whole genome shotgun (WGS) entry which is preliminary data.</text>
</comment>
<proteinExistence type="inferred from homology"/>
<feature type="transmembrane region" description="Helical" evidence="8">
    <location>
        <begin position="381"/>
        <end position="400"/>
    </location>
</feature>
<dbReference type="Pfam" id="PF01618">
    <property type="entry name" value="MotA_ExbB"/>
    <property type="match status" value="1"/>
</dbReference>
<evidence type="ECO:0000256" key="1">
    <source>
        <dbReference type="ARBA" id="ARBA00004651"/>
    </source>
</evidence>
<evidence type="ECO:0000256" key="6">
    <source>
        <dbReference type="RuleBase" id="RU004057"/>
    </source>
</evidence>
<dbReference type="EMBL" id="JBAKAP010000009">
    <property type="protein sequence ID" value="MEL0617090.1"/>
    <property type="molecule type" value="Genomic_DNA"/>
</dbReference>
<evidence type="ECO:0000259" key="9">
    <source>
        <dbReference type="Pfam" id="PF01618"/>
    </source>
</evidence>
<feature type="region of interest" description="Disordered" evidence="7">
    <location>
        <begin position="89"/>
        <end position="118"/>
    </location>
</feature>
<evidence type="ECO:0000313" key="11">
    <source>
        <dbReference type="Proteomes" id="UP001378242"/>
    </source>
</evidence>
<feature type="transmembrane region" description="Helical" evidence="8">
    <location>
        <begin position="292"/>
        <end position="313"/>
    </location>
</feature>
<dbReference type="InterPro" id="IPR002898">
    <property type="entry name" value="MotA_ExbB_proton_chnl"/>
</dbReference>
<feature type="compositionally biased region" description="Basic and acidic residues" evidence="7">
    <location>
        <begin position="89"/>
        <end position="103"/>
    </location>
</feature>
<gene>
    <name evidence="10" type="ORF">V6243_09600</name>
</gene>
<dbReference type="PANTHER" id="PTHR30625:SF11">
    <property type="entry name" value="MOTA_TOLQ_EXBB PROTON CHANNEL DOMAIN-CONTAINING PROTEIN"/>
    <property type="match status" value="1"/>
</dbReference>
<evidence type="ECO:0000256" key="4">
    <source>
        <dbReference type="ARBA" id="ARBA00022989"/>
    </source>
</evidence>
<name>A0ABU9GFU2_COBMA</name>
<keyword evidence="5 8" id="KW-0472">Membrane</keyword>
<comment type="subcellular location">
    <subcellularLocation>
        <location evidence="1">Cell membrane</location>
        <topology evidence="1">Multi-pass membrane protein</topology>
    </subcellularLocation>
    <subcellularLocation>
        <location evidence="6">Membrane</location>
        <topology evidence="6">Multi-pass membrane protein</topology>
    </subcellularLocation>
</comment>
<organism evidence="10 11">
    <name type="scientific">Cobetia marina</name>
    <name type="common">Deleya marina</name>
    <dbReference type="NCBI Taxonomy" id="28258"/>
    <lineage>
        <taxon>Bacteria</taxon>
        <taxon>Pseudomonadati</taxon>
        <taxon>Pseudomonadota</taxon>
        <taxon>Gammaproteobacteria</taxon>
        <taxon>Oceanospirillales</taxon>
        <taxon>Halomonadaceae</taxon>
        <taxon>Cobetia</taxon>
    </lineage>
</organism>
<feature type="domain" description="MotA/TolQ/ExbB proton channel" evidence="9">
    <location>
        <begin position="347"/>
        <end position="456"/>
    </location>
</feature>
<dbReference type="PANTHER" id="PTHR30625">
    <property type="entry name" value="PROTEIN TOLQ"/>
    <property type="match status" value="1"/>
</dbReference>
<evidence type="ECO:0000256" key="3">
    <source>
        <dbReference type="ARBA" id="ARBA00022692"/>
    </source>
</evidence>
<keyword evidence="6" id="KW-0653">Protein transport</keyword>
<protein>
    <submittedName>
        <fullName evidence="10">MotA/TolQ/ExbB proton channel family protein</fullName>
    </submittedName>
</protein>
<comment type="similarity">
    <text evidence="6">Belongs to the exbB/tolQ family.</text>
</comment>
<dbReference type="InterPro" id="IPR017270">
    <property type="entry name" value="MotA/TolQ/ExbB-rel"/>
</dbReference>
<dbReference type="Proteomes" id="UP001378242">
    <property type="component" value="Unassembled WGS sequence"/>
</dbReference>
<accession>A0ABU9GFU2</accession>
<reference evidence="10 11" key="1">
    <citation type="submission" date="2024-02" db="EMBL/GenBank/DDBJ databases">
        <title>Bacteria isolated from the canopy kelp, Nereocystis luetkeana.</title>
        <authorList>
            <person name="Pfister C.A."/>
            <person name="Younker I.T."/>
            <person name="Light S.H."/>
        </authorList>
    </citation>
    <scope>NUCLEOTIDE SEQUENCE [LARGE SCALE GENOMIC DNA]</scope>
    <source>
        <strain evidence="10 11">TI.5.07</strain>
    </source>
</reference>
<dbReference type="PIRSF" id="PIRSF037714">
    <property type="entry name" value="TolR"/>
    <property type="match status" value="1"/>
</dbReference>
<evidence type="ECO:0000313" key="10">
    <source>
        <dbReference type="EMBL" id="MEL0617090.1"/>
    </source>
</evidence>
<evidence type="ECO:0000256" key="2">
    <source>
        <dbReference type="ARBA" id="ARBA00022475"/>
    </source>
</evidence>
<feature type="transmembrane region" description="Helical" evidence="8">
    <location>
        <begin position="420"/>
        <end position="440"/>
    </location>
</feature>
<keyword evidence="2" id="KW-1003">Cell membrane</keyword>